<reference evidence="2" key="1">
    <citation type="submission" date="2020-01" db="EMBL/GenBank/DDBJ databases">
        <authorList>
            <person name="Mishra B."/>
        </authorList>
    </citation>
    <scope>NUCLEOTIDE SEQUENCE [LARGE SCALE GENOMIC DNA]</scope>
</reference>
<comment type="caution">
    <text evidence="2">The sequence shown here is derived from an EMBL/GenBank/DDBJ whole genome shotgun (WGS) entry which is preliminary data.</text>
</comment>
<keyword evidence="3" id="KW-1185">Reference proteome</keyword>
<evidence type="ECO:0000313" key="3">
    <source>
        <dbReference type="Proteomes" id="UP000467841"/>
    </source>
</evidence>
<feature type="region of interest" description="Disordered" evidence="1">
    <location>
        <begin position="136"/>
        <end position="157"/>
    </location>
</feature>
<feature type="compositionally biased region" description="Polar residues" evidence="1">
    <location>
        <begin position="142"/>
        <end position="157"/>
    </location>
</feature>
<dbReference type="AlphaFoldDB" id="A0A6D2J9Y4"/>
<evidence type="ECO:0000313" key="2">
    <source>
        <dbReference type="EMBL" id="CAA7034107.1"/>
    </source>
</evidence>
<dbReference type="Proteomes" id="UP000467841">
    <property type="component" value="Unassembled WGS sequence"/>
</dbReference>
<organism evidence="2 3">
    <name type="scientific">Microthlaspi erraticum</name>
    <dbReference type="NCBI Taxonomy" id="1685480"/>
    <lineage>
        <taxon>Eukaryota</taxon>
        <taxon>Viridiplantae</taxon>
        <taxon>Streptophyta</taxon>
        <taxon>Embryophyta</taxon>
        <taxon>Tracheophyta</taxon>
        <taxon>Spermatophyta</taxon>
        <taxon>Magnoliopsida</taxon>
        <taxon>eudicotyledons</taxon>
        <taxon>Gunneridae</taxon>
        <taxon>Pentapetalae</taxon>
        <taxon>rosids</taxon>
        <taxon>malvids</taxon>
        <taxon>Brassicales</taxon>
        <taxon>Brassicaceae</taxon>
        <taxon>Coluteocarpeae</taxon>
        <taxon>Microthlaspi</taxon>
    </lineage>
</organism>
<sequence>MGTSLIRMWMMAGSLWKTLQTPMEAMEKSMIAPTGARPTTRSSHEKLRKDVKSLNEKLDKLILAQSTMKKVNFVSAEEMEPVQEGEDTQFAEVCYMSNGQGGYNKGYYNYKSNPAMSYRNTDVANPQDQVILNNSKLDRAESQQSNPKNVASPLTSL</sequence>
<dbReference type="EMBL" id="CACVBM020001141">
    <property type="protein sequence ID" value="CAA7034107.1"/>
    <property type="molecule type" value="Genomic_DNA"/>
</dbReference>
<proteinExistence type="predicted"/>
<protein>
    <submittedName>
        <fullName evidence="2">Uncharacterized protein</fullName>
    </submittedName>
</protein>
<name>A0A6D2J9Y4_9BRAS</name>
<gene>
    <name evidence="2" type="ORF">MERR_LOCUS21342</name>
</gene>
<accession>A0A6D2J9Y4</accession>
<evidence type="ECO:0000256" key="1">
    <source>
        <dbReference type="SAM" id="MobiDB-lite"/>
    </source>
</evidence>